<proteinExistence type="predicted"/>
<evidence type="ECO:0000259" key="1">
    <source>
        <dbReference type="Pfam" id="PF12728"/>
    </source>
</evidence>
<sequence length="59" mass="6808">METLLDKKQVAELLNISVKTLDIWIQKQKAPLPVRIGRMVRFKKSEVEAFIQNLTVEGI</sequence>
<dbReference type="EMBL" id="JAEMHL010000005">
    <property type="protein sequence ID" value="MBJ6750972.1"/>
    <property type="molecule type" value="Genomic_DNA"/>
</dbReference>
<name>A0ABS0YF95_9BACT</name>
<gene>
    <name evidence="2" type="ORF">JFN91_12180</name>
</gene>
<organism evidence="2 3">
    <name type="scientific">Geomonas anaerohicana</name>
    <dbReference type="NCBI Taxonomy" id="2798583"/>
    <lineage>
        <taxon>Bacteria</taxon>
        <taxon>Pseudomonadati</taxon>
        <taxon>Thermodesulfobacteriota</taxon>
        <taxon>Desulfuromonadia</taxon>
        <taxon>Geobacterales</taxon>
        <taxon>Geobacteraceae</taxon>
        <taxon>Geomonas</taxon>
    </lineage>
</organism>
<dbReference type="SUPFAM" id="SSF46955">
    <property type="entry name" value="Putative DNA-binding domain"/>
    <property type="match status" value="1"/>
</dbReference>
<feature type="domain" description="Helix-turn-helix" evidence="1">
    <location>
        <begin position="4"/>
        <end position="53"/>
    </location>
</feature>
<evidence type="ECO:0000313" key="2">
    <source>
        <dbReference type="EMBL" id="MBJ6750972.1"/>
    </source>
</evidence>
<dbReference type="Pfam" id="PF12728">
    <property type="entry name" value="HTH_17"/>
    <property type="match status" value="1"/>
</dbReference>
<keyword evidence="3" id="KW-1185">Reference proteome</keyword>
<comment type="caution">
    <text evidence="2">The sequence shown here is derived from an EMBL/GenBank/DDBJ whole genome shotgun (WGS) entry which is preliminary data.</text>
</comment>
<dbReference type="Proteomes" id="UP000614714">
    <property type="component" value="Unassembled WGS sequence"/>
</dbReference>
<dbReference type="InterPro" id="IPR009061">
    <property type="entry name" value="DNA-bd_dom_put_sf"/>
</dbReference>
<dbReference type="Gene3D" id="1.10.10.10">
    <property type="entry name" value="Winged helix-like DNA-binding domain superfamily/Winged helix DNA-binding domain"/>
    <property type="match status" value="1"/>
</dbReference>
<dbReference type="InterPro" id="IPR010093">
    <property type="entry name" value="SinI_DNA-bd"/>
</dbReference>
<reference evidence="2 3" key="1">
    <citation type="submission" date="2020-12" db="EMBL/GenBank/DDBJ databases">
        <title>Geomonas sp. Red421, isolated from paddy soil.</title>
        <authorList>
            <person name="Xu Z."/>
            <person name="Zhang Z."/>
            <person name="Masuda Y."/>
            <person name="Itoh H."/>
            <person name="Senoo K."/>
        </authorList>
    </citation>
    <scope>NUCLEOTIDE SEQUENCE [LARGE SCALE GENOMIC DNA]</scope>
    <source>
        <strain evidence="2 3">Red421</strain>
    </source>
</reference>
<accession>A0ABS0YF95</accession>
<evidence type="ECO:0000313" key="3">
    <source>
        <dbReference type="Proteomes" id="UP000614714"/>
    </source>
</evidence>
<protein>
    <submittedName>
        <fullName evidence="2">Helix-turn-helix domain-containing protein</fullName>
    </submittedName>
</protein>
<dbReference type="InterPro" id="IPR036388">
    <property type="entry name" value="WH-like_DNA-bd_sf"/>
</dbReference>
<dbReference type="NCBIfam" id="TIGR01764">
    <property type="entry name" value="excise"/>
    <property type="match status" value="1"/>
</dbReference>
<dbReference type="InterPro" id="IPR041657">
    <property type="entry name" value="HTH_17"/>
</dbReference>
<dbReference type="RefSeq" id="WP_199389452.1">
    <property type="nucleotide sequence ID" value="NZ_JAEMHL010000005.1"/>
</dbReference>